<comment type="caution">
    <text evidence="1">The sequence shown here is derived from an EMBL/GenBank/DDBJ whole genome shotgun (WGS) entry which is preliminary data.</text>
</comment>
<sequence length="428" mass="46508">MDDLDRVGAAGRNPGSRTELLSSIGAALGLGGRYEASPLPRASGYLSPATMQEAPSDRGVEILAGTIDRQDGRVGWVEQVAGSPAHGHIPVNITINVAGGGLPHLRVDLPTYNPFFGCNVKEMRFFDETLVIVYREKHHTIACSLDLPSGEQRLSTVGAQCVLAGALLCHLSWRGDRVDLLALPDLMPCLPLPVPPIDAGSSASIGADAGPDGSWLRWAEVGAAAEHDTGGATLLRERQVHRWFLPDEAQRGVHLDRVAVWTRLRELLTAFGLNHQEADILIGVAAMPLLYVPRFVAGTYARLLDHDTGSPPWWFPVAWYQHLLSSEGNGEAARWLAGLDRLSSGNAEDFAGWRAGWSREEGAAQLALAHLRTHASRLASACRAGRLPADQHDWHNGWGHPLPIGAFPRGFRRAWNHLPARFRPGRRP</sequence>
<name>A0ABX1BHJ6_9ACTN</name>
<protein>
    <submittedName>
        <fullName evidence="1">Uncharacterized protein</fullName>
    </submittedName>
</protein>
<organism evidence="1 2">
    <name type="scientific">Nonomuraea composti</name>
    <dbReference type="NCBI Taxonomy" id="2720023"/>
    <lineage>
        <taxon>Bacteria</taxon>
        <taxon>Bacillati</taxon>
        <taxon>Actinomycetota</taxon>
        <taxon>Actinomycetes</taxon>
        <taxon>Streptosporangiales</taxon>
        <taxon>Streptosporangiaceae</taxon>
        <taxon>Nonomuraea</taxon>
    </lineage>
</organism>
<proteinExistence type="predicted"/>
<dbReference type="Proteomes" id="UP000696294">
    <property type="component" value="Unassembled WGS sequence"/>
</dbReference>
<gene>
    <name evidence="1" type="ORF">HCN51_42155</name>
</gene>
<keyword evidence="2" id="KW-1185">Reference proteome</keyword>
<dbReference type="EMBL" id="JAATEP010000044">
    <property type="protein sequence ID" value="NJP95969.1"/>
    <property type="molecule type" value="Genomic_DNA"/>
</dbReference>
<reference evidence="1 2" key="1">
    <citation type="submission" date="2020-03" db="EMBL/GenBank/DDBJ databases">
        <title>WGS of actinomycetes isolated from Thailand.</title>
        <authorList>
            <person name="Thawai C."/>
        </authorList>
    </citation>
    <scope>NUCLEOTIDE SEQUENCE [LARGE SCALE GENOMIC DNA]</scope>
    <source>
        <strain evidence="1 2">FMUSA5-5</strain>
    </source>
</reference>
<dbReference type="RefSeq" id="WP_168017609.1">
    <property type="nucleotide sequence ID" value="NZ_JAATEP010000044.1"/>
</dbReference>
<evidence type="ECO:0000313" key="1">
    <source>
        <dbReference type="EMBL" id="NJP95969.1"/>
    </source>
</evidence>
<evidence type="ECO:0000313" key="2">
    <source>
        <dbReference type="Proteomes" id="UP000696294"/>
    </source>
</evidence>
<accession>A0ABX1BHJ6</accession>